<evidence type="ECO:0000256" key="1">
    <source>
        <dbReference type="SAM" id="MobiDB-lite"/>
    </source>
</evidence>
<dbReference type="Proteomes" id="UP000664203">
    <property type="component" value="Unassembled WGS sequence"/>
</dbReference>
<comment type="caution">
    <text evidence="2">The sequence shown here is derived from an EMBL/GenBank/DDBJ whole genome shotgun (WGS) entry which is preliminary data.</text>
</comment>
<organism evidence="2 3">
    <name type="scientific">Alectoria fallacina</name>
    <dbReference type="NCBI Taxonomy" id="1903189"/>
    <lineage>
        <taxon>Eukaryota</taxon>
        <taxon>Fungi</taxon>
        <taxon>Dikarya</taxon>
        <taxon>Ascomycota</taxon>
        <taxon>Pezizomycotina</taxon>
        <taxon>Lecanoromycetes</taxon>
        <taxon>OSLEUM clade</taxon>
        <taxon>Lecanoromycetidae</taxon>
        <taxon>Lecanorales</taxon>
        <taxon>Lecanorineae</taxon>
        <taxon>Parmeliaceae</taxon>
        <taxon>Alectoria</taxon>
    </lineage>
</organism>
<evidence type="ECO:0000313" key="3">
    <source>
        <dbReference type="Proteomes" id="UP000664203"/>
    </source>
</evidence>
<sequence length="681" mass="78424">MSFGFSLSDIVVSYQLAGEIYRRCFTQAQRADVKYLQFGRDIRFLGQNLERLHQVVENANDQRPQKPWHDDDNERVTAEVLNTLLEVTGDFKQTLLDCEKLLSDNSKFQRSAANFVDNVAWHSSTERDVASLRERVHFHVIKVIFIAKPFEIQLLLGIRHELKQLRKEVAALRTILDWDPARTRDPINFTTPETYFHIPEDLSDRFRNSLAAKDPELSRMRDGLPLKEGFNALVYNFDRSTVDFEPSRGRGQEVPEEQYLNLVKSRWIIERLRESTYFSSLGPESLWVDYLRELEDEVRGQLVRFQQGGLPPPPLETLSRLPDSCFSIWVHEESSPRPAALTEHRPSEEKILELALQSRYSTHPSTLTIFRKSDIALRLVSATKDDQNERFHSEESKDVNMLQTGLVPVFAASQDTSTVNNNVLLCRQGQDTESYNLRNPADVAQFQRAMTGFRVSHDMSNVSWHIEFPAWSKPSSLSGKARLQLWHLKPLQKIQQPQDTEPGEGSSSSNDPTPYSPVGSIDLRRFWTSGTTQLPGSSIASPVTGSRGDGIALTHPELPVLIIFTKCHGKYTFLHLQLETSIFLKPQSCKLNIRKFCAEQENEQGLRSWNLGCFRYPEHPDFKKLELLRIKYLSLHFDTPDKRDEFCKEFSKLETLRNVDLNGYERTLKETKFLSNNPRSH</sequence>
<proteinExistence type="predicted"/>
<keyword evidence="3" id="KW-1185">Reference proteome</keyword>
<dbReference type="EMBL" id="CAJPDR010000387">
    <property type="protein sequence ID" value="CAF9934762.1"/>
    <property type="molecule type" value="Genomic_DNA"/>
</dbReference>
<dbReference type="OrthoDB" id="5400409at2759"/>
<gene>
    <name evidence="2" type="ORF">ALECFALPRED_006079</name>
</gene>
<name>A0A8H3INS4_9LECA</name>
<reference evidence="2" key="1">
    <citation type="submission" date="2021-03" db="EMBL/GenBank/DDBJ databases">
        <authorList>
            <person name="Tagirdzhanova G."/>
        </authorList>
    </citation>
    <scope>NUCLEOTIDE SEQUENCE</scope>
</reference>
<protein>
    <submittedName>
        <fullName evidence="2">Uncharacterized protein</fullName>
    </submittedName>
</protein>
<feature type="region of interest" description="Disordered" evidence="1">
    <location>
        <begin position="494"/>
        <end position="517"/>
    </location>
</feature>
<evidence type="ECO:0000313" key="2">
    <source>
        <dbReference type="EMBL" id="CAF9934762.1"/>
    </source>
</evidence>
<feature type="compositionally biased region" description="Polar residues" evidence="1">
    <location>
        <begin position="494"/>
        <end position="513"/>
    </location>
</feature>
<accession>A0A8H3INS4</accession>
<dbReference type="AlphaFoldDB" id="A0A8H3INS4"/>